<dbReference type="Gene3D" id="1.20.120.50">
    <property type="entry name" value="Hemerythrin-like"/>
    <property type="match status" value="1"/>
</dbReference>
<evidence type="ECO:0000256" key="2">
    <source>
        <dbReference type="ARBA" id="ARBA00022553"/>
    </source>
</evidence>
<dbReference type="InterPro" id="IPR012312">
    <property type="entry name" value="Hemerythrin-like"/>
</dbReference>
<reference evidence="8 9" key="1">
    <citation type="submission" date="2020-08" db="EMBL/GenBank/DDBJ databases">
        <title>Genome sequencing of Purple Non-Sulfur Bacteria from various extreme environments.</title>
        <authorList>
            <person name="Mayer M."/>
        </authorList>
    </citation>
    <scope>NUCLEOTIDE SEQUENCE [LARGE SCALE GENOMIC DNA]</scope>
    <source>
        <strain evidence="8 9">JA131</strain>
    </source>
</reference>
<accession>A0A7W6WB66</accession>
<dbReference type="Proteomes" id="UP000554286">
    <property type="component" value="Unassembled WGS sequence"/>
</dbReference>
<evidence type="ECO:0000313" key="9">
    <source>
        <dbReference type="Proteomes" id="UP000554286"/>
    </source>
</evidence>
<dbReference type="Pfam" id="PF00072">
    <property type="entry name" value="Response_reg"/>
    <property type="match status" value="1"/>
</dbReference>
<evidence type="ECO:0000256" key="5">
    <source>
        <dbReference type="PROSITE-ProRule" id="PRU00169"/>
    </source>
</evidence>
<evidence type="ECO:0000256" key="4">
    <source>
        <dbReference type="ARBA" id="ARBA00023004"/>
    </source>
</evidence>
<dbReference type="CDD" id="cd12107">
    <property type="entry name" value="Hemerythrin"/>
    <property type="match status" value="1"/>
</dbReference>
<feature type="domain" description="Response regulatory" evidence="7">
    <location>
        <begin position="180"/>
        <end position="295"/>
    </location>
</feature>
<dbReference type="InterPro" id="IPR050595">
    <property type="entry name" value="Bact_response_regulator"/>
</dbReference>
<evidence type="ECO:0000256" key="1">
    <source>
        <dbReference type="ARBA" id="ARBA00010587"/>
    </source>
</evidence>
<evidence type="ECO:0000256" key="6">
    <source>
        <dbReference type="SAM" id="MobiDB-lite"/>
    </source>
</evidence>
<dbReference type="SUPFAM" id="SSF47188">
    <property type="entry name" value="Hemerythrin-like"/>
    <property type="match status" value="1"/>
</dbReference>
<dbReference type="PANTHER" id="PTHR44591:SF3">
    <property type="entry name" value="RESPONSE REGULATORY DOMAIN-CONTAINING PROTEIN"/>
    <property type="match status" value="1"/>
</dbReference>
<evidence type="ECO:0000256" key="3">
    <source>
        <dbReference type="ARBA" id="ARBA00022723"/>
    </source>
</evidence>
<dbReference type="InterPro" id="IPR035938">
    <property type="entry name" value="Hemerythrin-like_sf"/>
</dbReference>
<feature type="modified residue" description="4-aspartylphosphate" evidence="5">
    <location>
        <position position="230"/>
    </location>
</feature>
<dbReference type="NCBIfam" id="TIGR02481">
    <property type="entry name" value="hemeryth_dom"/>
    <property type="match status" value="1"/>
</dbReference>
<keyword evidence="9" id="KW-1185">Reference proteome</keyword>
<dbReference type="InterPro" id="IPR011006">
    <property type="entry name" value="CheY-like_superfamily"/>
</dbReference>
<keyword evidence="4" id="KW-0408">Iron</keyword>
<comment type="caution">
    <text evidence="8">The sequence shown here is derived from an EMBL/GenBank/DDBJ whole genome shotgun (WGS) entry which is preliminary data.</text>
</comment>
<gene>
    <name evidence="8" type="ORF">GGD89_003142</name>
</gene>
<dbReference type="PROSITE" id="PS00550">
    <property type="entry name" value="HEMERYTHRINS"/>
    <property type="match status" value="1"/>
</dbReference>
<dbReference type="PANTHER" id="PTHR44591">
    <property type="entry name" value="STRESS RESPONSE REGULATOR PROTEIN 1"/>
    <property type="match status" value="1"/>
</dbReference>
<dbReference type="GO" id="GO:0000160">
    <property type="term" value="P:phosphorelay signal transduction system"/>
    <property type="evidence" value="ECO:0007669"/>
    <property type="project" value="InterPro"/>
</dbReference>
<evidence type="ECO:0000259" key="7">
    <source>
        <dbReference type="PROSITE" id="PS50110"/>
    </source>
</evidence>
<feature type="region of interest" description="Disordered" evidence="6">
    <location>
        <begin position="150"/>
        <end position="169"/>
    </location>
</feature>
<dbReference type="AlphaFoldDB" id="A0A7W6WB66"/>
<dbReference type="NCBIfam" id="NF033749">
    <property type="entry name" value="bact_hemeryth"/>
    <property type="match status" value="1"/>
</dbReference>
<dbReference type="Pfam" id="PF01814">
    <property type="entry name" value="Hemerythrin"/>
    <property type="match status" value="1"/>
</dbReference>
<keyword evidence="3" id="KW-0479">Metal-binding</keyword>
<dbReference type="InterPro" id="IPR016131">
    <property type="entry name" value="Haemerythrin_Fe_BS"/>
</dbReference>
<dbReference type="GO" id="GO:0046872">
    <property type="term" value="F:metal ion binding"/>
    <property type="evidence" value="ECO:0007669"/>
    <property type="project" value="UniProtKB-KW"/>
</dbReference>
<proteinExistence type="inferred from homology"/>
<dbReference type="SMART" id="SM00448">
    <property type="entry name" value="REC"/>
    <property type="match status" value="1"/>
</dbReference>
<organism evidence="8 9">
    <name type="scientific">Roseospira visakhapatnamensis</name>
    <dbReference type="NCBI Taxonomy" id="390880"/>
    <lineage>
        <taxon>Bacteria</taxon>
        <taxon>Pseudomonadati</taxon>
        <taxon>Pseudomonadota</taxon>
        <taxon>Alphaproteobacteria</taxon>
        <taxon>Rhodospirillales</taxon>
        <taxon>Rhodospirillaceae</taxon>
        <taxon>Roseospira</taxon>
    </lineage>
</organism>
<keyword evidence="2 5" id="KW-0597">Phosphoprotein</keyword>
<dbReference type="InterPro" id="IPR012827">
    <property type="entry name" value="Hemerythrin_metal-bd"/>
</dbReference>
<dbReference type="EMBL" id="JACIGK010000028">
    <property type="protein sequence ID" value="MBB4267498.1"/>
    <property type="molecule type" value="Genomic_DNA"/>
</dbReference>
<dbReference type="SUPFAM" id="SSF52172">
    <property type="entry name" value="CheY-like"/>
    <property type="match status" value="1"/>
</dbReference>
<comment type="similarity">
    <text evidence="1">Belongs to the hemerythrin family.</text>
</comment>
<evidence type="ECO:0000313" key="8">
    <source>
        <dbReference type="EMBL" id="MBB4267498.1"/>
    </source>
</evidence>
<sequence length="302" mass="33676">MAYIDWSPDLELGIDLVDQDHKVLVALLNQAHECMGDREEAATLGSVLNALVDYTEYHFLREERVMDAAGFSELDEHRELHRRLTRQAREIRDRYAVDPSGVRAVEVMDFLRTWLMDHILKQDFRFRPAVMARPESVDVARTIEFETRDEDHAADGATGAGDSPRDAATVGGPVDFTTMSVLVVDDNQNFQIILRTIFKGLGCPDVRLADGARQGLDALNQAPPSLILVDWRMEGMDGLGFVRAVRDQDITVPIVMITGYNEPGFSDRAREAGVNGFLEKPITARGLVETVSRALHDVRSAA</sequence>
<protein>
    <submittedName>
        <fullName evidence="8">Hemerythrin-like metal-binding protein</fullName>
    </submittedName>
</protein>
<dbReference type="RefSeq" id="WP_184046961.1">
    <property type="nucleotide sequence ID" value="NZ_JACIGK010000028.1"/>
</dbReference>
<dbReference type="InterPro" id="IPR001789">
    <property type="entry name" value="Sig_transdc_resp-reg_receiver"/>
</dbReference>
<dbReference type="CDD" id="cd17546">
    <property type="entry name" value="REC_hyHK_CKI1_RcsC-like"/>
    <property type="match status" value="1"/>
</dbReference>
<dbReference type="Gene3D" id="3.40.50.2300">
    <property type="match status" value="1"/>
</dbReference>
<dbReference type="PROSITE" id="PS50110">
    <property type="entry name" value="RESPONSE_REGULATORY"/>
    <property type="match status" value="1"/>
</dbReference>
<name>A0A7W6WB66_9PROT</name>